<dbReference type="EMBL" id="CM047583">
    <property type="protein sequence ID" value="KAI9912551.1"/>
    <property type="molecule type" value="Genomic_DNA"/>
</dbReference>
<keyword evidence="2" id="KW-1185">Reference proteome</keyword>
<comment type="caution">
    <text evidence="1">The sequence shown here is derived from an EMBL/GenBank/DDBJ whole genome shotgun (WGS) entry which is preliminary data.</text>
</comment>
<organism evidence="1 2">
    <name type="scientific">Peronosclerospora sorghi</name>
    <dbReference type="NCBI Taxonomy" id="230839"/>
    <lineage>
        <taxon>Eukaryota</taxon>
        <taxon>Sar</taxon>
        <taxon>Stramenopiles</taxon>
        <taxon>Oomycota</taxon>
        <taxon>Peronosporomycetes</taxon>
        <taxon>Peronosporales</taxon>
        <taxon>Peronosporaceae</taxon>
        <taxon>Peronosclerospora</taxon>
    </lineage>
</organism>
<protein>
    <submittedName>
        <fullName evidence="1">Uncharacterized protein</fullName>
    </submittedName>
</protein>
<dbReference type="Proteomes" id="UP001163321">
    <property type="component" value="Chromosome 4"/>
</dbReference>
<accession>A0ACC0W2J5</accession>
<sequence>MIQWSITYKRLSSTYAERHCNVASELCSHVCRFAIVEKFPRNMFCSSQTDGMGGTRVSY</sequence>
<name>A0ACC0W2J5_9STRA</name>
<reference evidence="1 2" key="1">
    <citation type="journal article" date="2022" name="bioRxiv">
        <title>The genome of the oomycete Peronosclerospora sorghi, a cosmopolitan pathogen of maize and sorghum, is inflated with dispersed pseudogenes.</title>
        <authorList>
            <person name="Fletcher K."/>
            <person name="Martin F."/>
            <person name="Isakeit T."/>
            <person name="Cavanaugh K."/>
            <person name="Magill C."/>
            <person name="Michelmore R."/>
        </authorList>
    </citation>
    <scope>NUCLEOTIDE SEQUENCE [LARGE SCALE GENOMIC DNA]</scope>
    <source>
        <strain evidence="1">P6</strain>
    </source>
</reference>
<proteinExistence type="predicted"/>
<evidence type="ECO:0000313" key="1">
    <source>
        <dbReference type="EMBL" id="KAI9912551.1"/>
    </source>
</evidence>
<evidence type="ECO:0000313" key="2">
    <source>
        <dbReference type="Proteomes" id="UP001163321"/>
    </source>
</evidence>
<gene>
    <name evidence="1" type="ORF">PsorP6_006161</name>
</gene>